<organism evidence="13 14">
    <name type="scientific">Vitis vinifera</name>
    <name type="common">Grape</name>
    <dbReference type="NCBI Taxonomy" id="29760"/>
    <lineage>
        <taxon>Eukaryota</taxon>
        <taxon>Viridiplantae</taxon>
        <taxon>Streptophyta</taxon>
        <taxon>Embryophyta</taxon>
        <taxon>Tracheophyta</taxon>
        <taxon>Spermatophyta</taxon>
        <taxon>Magnoliopsida</taxon>
        <taxon>eudicotyledons</taxon>
        <taxon>Gunneridae</taxon>
        <taxon>Pentapetalae</taxon>
        <taxon>rosids</taxon>
        <taxon>Vitales</taxon>
        <taxon>Vitaceae</taxon>
        <taxon>Viteae</taxon>
        <taxon>Vitis</taxon>
    </lineage>
</organism>
<evidence type="ECO:0000256" key="6">
    <source>
        <dbReference type="ARBA" id="ARBA00022833"/>
    </source>
</evidence>
<evidence type="ECO:0000313" key="13">
    <source>
        <dbReference type="EMBL" id="RVX10518.1"/>
    </source>
</evidence>
<evidence type="ECO:0000259" key="12">
    <source>
        <dbReference type="PROSITE" id="PS50862"/>
    </source>
</evidence>
<evidence type="ECO:0000256" key="9">
    <source>
        <dbReference type="ARBA" id="ARBA00023146"/>
    </source>
</evidence>
<evidence type="ECO:0000256" key="10">
    <source>
        <dbReference type="ARBA" id="ARBA00031900"/>
    </source>
</evidence>
<evidence type="ECO:0000256" key="1">
    <source>
        <dbReference type="ARBA" id="ARBA00008226"/>
    </source>
</evidence>
<evidence type="ECO:0000256" key="8">
    <source>
        <dbReference type="ARBA" id="ARBA00022917"/>
    </source>
</evidence>
<dbReference type="PRINTS" id="PR01047">
    <property type="entry name" value="TRNASYNTHTHR"/>
</dbReference>
<comment type="similarity">
    <text evidence="1">Belongs to the class-II aminoacyl-tRNA synthetase family.</text>
</comment>
<comment type="catalytic activity">
    <reaction evidence="11">
        <text>tRNA(Thr) + L-threonine + ATP = L-threonyl-tRNA(Thr) + AMP + diphosphate + H(+)</text>
        <dbReference type="Rhea" id="RHEA:24624"/>
        <dbReference type="Rhea" id="RHEA-COMP:9670"/>
        <dbReference type="Rhea" id="RHEA-COMP:9704"/>
        <dbReference type="ChEBI" id="CHEBI:15378"/>
        <dbReference type="ChEBI" id="CHEBI:30616"/>
        <dbReference type="ChEBI" id="CHEBI:33019"/>
        <dbReference type="ChEBI" id="CHEBI:57926"/>
        <dbReference type="ChEBI" id="CHEBI:78442"/>
        <dbReference type="ChEBI" id="CHEBI:78534"/>
        <dbReference type="ChEBI" id="CHEBI:456215"/>
        <dbReference type="EC" id="6.1.1.3"/>
    </reaction>
</comment>
<dbReference type="SUPFAM" id="SSF55681">
    <property type="entry name" value="Class II aaRS and biotin synthetases"/>
    <property type="match status" value="1"/>
</dbReference>
<dbReference type="Proteomes" id="UP000288805">
    <property type="component" value="Unassembled WGS sequence"/>
</dbReference>
<gene>
    <name evidence="13" type="primary">THRRS_7</name>
    <name evidence="13" type="ORF">CK203_016991</name>
</gene>
<keyword evidence="5" id="KW-0547">Nucleotide-binding</keyword>
<dbReference type="InterPro" id="IPR045864">
    <property type="entry name" value="aa-tRNA-synth_II/BPL/LPL"/>
</dbReference>
<evidence type="ECO:0000256" key="5">
    <source>
        <dbReference type="ARBA" id="ARBA00022741"/>
    </source>
</evidence>
<evidence type="ECO:0000256" key="3">
    <source>
        <dbReference type="ARBA" id="ARBA00022598"/>
    </source>
</evidence>
<dbReference type="PROSITE" id="PS50862">
    <property type="entry name" value="AA_TRNA_LIGASE_II"/>
    <property type="match status" value="1"/>
</dbReference>
<proteinExistence type="inferred from homology"/>
<evidence type="ECO:0000256" key="4">
    <source>
        <dbReference type="ARBA" id="ARBA00022723"/>
    </source>
</evidence>
<keyword evidence="7" id="KW-0067">ATP-binding</keyword>
<name>A0A438JNH6_VITVI</name>
<evidence type="ECO:0000256" key="7">
    <source>
        <dbReference type="ARBA" id="ARBA00022840"/>
    </source>
</evidence>
<dbReference type="InterPro" id="IPR002314">
    <property type="entry name" value="aa-tRNA-synt_IIb"/>
</dbReference>
<comment type="caution">
    <text evidence="13">The sequence shown here is derived from an EMBL/GenBank/DDBJ whole genome shotgun (WGS) entry which is preliminary data.</text>
</comment>
<keyword evidence="9" id="KW-0030">Aminoacyl-tRNA synthetase</keyword>
<keyword evidence="8" id="KW-0648">Protein biosynthesis</keyword>
<evidence type="ECO:0000256" key="2">
    <source>
        <dbReference type="ARBA" id="ARBA00013163"/>
    </source>
</evidence>
<keyword evidence="6" id="KW-0862">Zinc</keyword>
<dbReference type="InterPro" id="IPR006195">
    <property type="entry name" value="aa-tRNA-synth_II"/>
</dbReference>
<keyword evidence="3 13" id="KW-0436">Ligase</keyword>
<dbReference type="GO" id="GO:0005737">
    <property type="term" value="C:cytoplasm"/>
    <property type="evidence" value="ECO:0007669"/>
    <property type="project" value="InterPro"/>
</dbReference>
<sequence length="207" mass="24470">MYLLVLNDCHLGQEYIARIEEAKKYDHRLLGVKQELFFCHPLSPGSWFFLPHGGRIYNKLMEFIKAQYKERGYHEVFSPTMYNMQLWETSGHAANYKENMFVFEVEKQEFGLKPMNCPGHCLMFEHRVRSYRELPLRLADFGVLHRNEASGALTGLTRVRRFQQDDAHIFCRESQIKDEVMGVLEFINYAYNIFGFTYELKLSTVCI</sequence>
<dbReference type="GO" id="GO:0005524">
    <property type="term" value="F:ATP binding"/>
    <property type="evidence" value="ECO:0007669"/>
    <property type="project" value="UniProtKB-KW"/>
</dbReference>
<reference evidence="13 14" key="1">
    <citation type="journal article" date="2018" name="PLoS Genet.">
        <title>Population sequencing reveals clonal diversity and ancestral inbreeding in the grapevine cultivar Chardonnay.</title>
        <authorList>
            <person name="Roach M.J."/>
            <person name="Johnson D.L."/>
            <person name="Bohlmann J."/>
            <person name="van Vuuren H.J."/>
            <person name="Jones S.J."/>
            <person name="Pretorius I.S."/>
            <person name="Schmidt S.A."/>
            <person name="Borneman A.R."/>
        </authorList>
    </citation>
    <scope>NUCLEOTIDE SEQUENCE [LARGE SCALE GENOMIC DNA]</scope>
    <source>
        <strain evidence="14">cv. Chardonnay</strain>
        <tissue evidence="13">Leaf</tissue>
    </source>
</reference>
<feature type="domain" description="Aminoacyl-transfer RNA synthetases class-II family profile" evidence="12">
    <location>
        <begin position="55"/>
        <end position="207"/>
    </location>
</feature>
<dbReference type="Pfam" id="PF00587">
    <property type="entry name" value="tRNA-synt_2b"/>
    <property type="match status" value="1"/>
</dbReference>
<dbReference type="GO" id="GO:0004829">
    <property type="term" value="F:threonine-tRNA ligase activity"/>
    <property type="evidence" value="ECO:0007669"/>
    <property type="project" value="UniProtKB-EC"/>
</dbReference>
<dbReference type="AlphaFoldDB" id="A0A438JNH6"/>
<dbReference type="PANTHER" id="PTHR11451:SF46">
    <property type="entry name" value="THREONINE--TRNA LIGASE"/>
    <property type="match status" value="1"/>
</dbReference>
<protein>
    <recommendedName>
        <fullName evidence="2">threonine--tRNA ligase</fullName>
        <ecNumber evidence="2">6.1.1.3</ecNumber>
    </recommendedName>
    <alternativeName>
        <fullName evidence="10">Threonyl-tRNA synthetase</fullName>
    </alternativeName>
</protein>
<dbReference type="Gene3D" id="3.30.930.10">
    <property type="entry name" value="Bira Bifunctional Protein, Domain 2"/>
    <property type="match status" value="1"/>
</dbReference>
<keyword evidence="4" id="KW-0479">Metal-binding</keyword>
<dbReference type="EC" id="6.1.1.3" evidence="2"/>
<dbReference type="FunFam" id="3.30.930.10:FF:000002">
    <property type="entry name" value="Threonine--tRNA ligase"/>
    <property type="match status" value="1"/>
</dbReference>
<dbReference type="GO" id="GO:0046872">
    <property type="term" value="F:metal ion binding"/>
    <property type="evidence" value="ECO:0007669"/>
    <property type="project" value="UniProtKB-KW"/>
</dbReference>
<dbReference type="InterPro" id="IPR002320">
    <property type="entry name" value="Thr-tRNA-ligase_IIa"/>
</dbReference>
<dbReference type="GO" id="GO:0006435">
    <property type="term" value="P:threonyl-tRNA aminoacylation"/>
    <property type="evidence" value="ECO:0007669"/>
    <property type="project" value="InterPro"/>
</dbReference>
<evidence type="ECO:0000313" key="14">
    <source>
        <dbReference type="Proteomes" id="UP000288805"/>
    </source>
</evidence>
<accession>A0A438JNH6</accession>
<dbReference type="PANTHER" id="PTHR11451">
    <property type="entry name" value="THREONINE-TRNA LIGASE"/>
    <property type="match status" value="1"/>
</dbReference>
<evidence type="ECO:0000256" key="11">
    <source>
        <dbReference type="ARBA" id="ARBA00049515"/>
    </source>
</evidence>
<dbReference type="EMBL" id="QGNW01000034">
    <property type="protein sequence ID" value="RVX10518.1"/>
    <property type="molecule type" value="Genomic_DNA"/>
</dbReference>